<protein>
    <submittedName>
        <fullName evidence="1">Uncharacterized protein</fullName>
    </submittedName>
</protein>
<dbReference type="EMBL" id="REGN01004631">
    <property type="protein sequence ID" value="RNA16781.1"/>
    <property type="molecule type" value="Genomic_DNA"/>
</dbReference>
<sequence>MASSNINNVMIVFGGNFEDQCLLQLAKTNKSKNLIFRKNGIEIFRFNFESEFQLQKIQRNKSLLVNAKHEQIT</sequence>
<name>A0A3M7R092_BRAPC</name>
<proteinExistence type="predicted"/>
<feature type="non-terminal residue" evidence="1">
    <location>
        <position position="73"/>
    </location>
</feature>
<keyword evidence="2" id="KW-1185">Reference proteome</keyword>
<dbReference type="Proteomes" id="UP000276133">
    <property type="component" value="Unassembled WGS sequence"/>
</dbReference>
<evidence type="ECO:0000313" key="2">
    <source>
        <dbReference type="Proteomes" id="UP000276133"/>
    </source>
</evidence>
<reference evidence="1 2" key="1">
    <citation type="journal article" date="2018" name="Sci. Rep.">
        <title>Genomic signatures of local adaptation to the degree of environmental predictability in rotifers.</title>
        <authorList>
            <person name="Franch-Gras L."/>
            <person name="Hahn C."/>
            <person name="Garcia-Roger E.M."/>
            <person name="Carmona M.J."/>
            <person name="Serra M."/>
            <person name="Gomez A."/>
        </authorList>
    </citation>
    <scope>NUCLEOTIDE SEQUENCE [LARGE SCALE GENOMIC DNA]</scope>
    <source>
        <strain evidence="1">HYR1</strain>
    </source>
</reference>
<evidence type="ECO:0000313" key="1">
    <source>
        <dbReference type="EMBL" id="RNA16781.1"/>
    </source>
</evidence>
<organism evidence="1 2">
    <name type="scientific">Brachionus plicatilis</name>
    <name type="common">Marine rotifer</name>
    <name type="synonym">Brachionus muelleri</name>
    <dbReference type="NCBI Taxonomy" id="10195"/>
    <lineage>
        <taxon>Eukaryota</taxon>
        <taxon>Metazoa</taxon>
        <taxon>Spiralia</taxon>
        <taxon>Gnathifera</taxon>
        <taxon>Rotifera</taxon>
        <taxon>Eurotatoria</taxon>
        <taxon>Monogononta</taxon>
        <taxon>Pseudotrocha</taxon>
        <taxon>Ploima</taxon>
        <taxon>Brachionidae</taxon>
        <taxon>Brachionus</taxon>
    </lineage>
</organism>
<dbReference type="AlphaFoldDB" id="A0A3M7R092"/>
<comment type="caution">
    <text evidence="1">The sequence shown here is derived from an EMBL/GenBank/DDBJ whole genome shotgun (WGS) entry which is preliminary data.</text>
</comment>
<gene>
    <name evidence="1" type="ORF">BpHYR1_003052</name>
</gene>
<accession>A0A3M7R092</accession>